<dbReference type="Gene3D" id="2.40.30.160">
    <property type="match status" value="1"/>
</dbReference>
<evidence type="ECO:0000313" key="3">
    <source>
        <dbReference type="Proteomes" id="UP000261948"/>
    </source>
</evidence>
<keyword evidence="1" id="KW-0809">Transit peptide</keyword>
<reference evidence="2 3" key="1">
    <citation type="submission" date="2018-08" db="EMBL/GenBank/DDBJ databases">
        <title>Comamonas testosteroni strain SWCO2.</title>
        <authorList>
            <person name="Jiang N."/>
            <person name="Zhang X.Z."/>
        </authorList>
    </citation>
    <scope>NUCLEOTIDE SEQUENCE [LARGE SCALE GENOMIC DNA]</scope>
    <source>
        <strain evidence="2 3">SWCO2</strain>
    </source>
</reference>
<dbReference type="Proteomes" id="UP000261948">
    <property type="component" value="Unassembled WGS sequence"/>
</dbReference>
<evidence type="ECO:0000313" key="2">
    <source>
        <dbReference type="EMBL" id="RGE45417.1"/>
    </source>
</evidence>
<dbReference type="NCBIfam" id="TIGR03317">
    <property type="entry name" value="ygfZ_signature"/>
    <property type="match status" value="1"/>
</dbReference>
<gene>
    <name evidence="2" type="ORF">DZC30_09170</name>
</gene>
<keyword evidence="3" id="KW-1185">Reference proteome</keyword>
<protein>
    <submittedName>
        <fullName evidence="2">Folate-binding protein</fullName>
    </submittedName>
</protein>
<accession>A0A373FNC4</accession>
<evidence type="ECO:0000256" key="1">
    <source>
        <dbReference type="ARBA" id="ARBA00022946"/>
    </source>
</evidence>
<comment type="caution">
    <text evidence="2">The sequence shown here is derived from an EMBL/GenBank/DDBJ whole genome shotgun (WGS) entry which is preliminary data.</text>
</comment>
<dbReference type="InterPro" id="IPR045179">
    <property type="entry name" value="YgfZ/GcvT"/>
</dbReference>
<dbReference type="OrthoDB" id="9796287at2"/>
<dbReference type="SUPFAM" id="SSF103025">
    <property type="entry name" value="Folate-binding domain"/>
    <property type="match status" value="1"/>
</dbReference>
<proteinExistence type="predicted"/>
<dbReference type="GO" id="GO:0016226">
    <property type="term" value="P:iron-sulfur cluster assembly"/>
    <property type="evidence" value="ECO:0007669"/>
    <property type="project" value="TreeGrafter"/>
</dbReference>
<dbReference type="PANTHER" id="PTHR22602:SF0">
    <property type="entry name" value="TRANSFERASE CAF17, MITOCHONDRIAL-RELATED"/>
    <property type="match status" value="1"/>
</dbReference>
<organism evidence="2 3">
    <name type="scientific">Comamonas testosteroni</name>
    <name type="common">Pseudomonas testosteroni</name>
    <dbReference type="NCBI Taxonomy" id="285"/>
    <lineage>
        <taxon>Bacteria</taxon>
        <taxon>Pseudomonadati</taxon>
        <taxon>Pseudomonadota</taxon>
        <taxon>Betaproteobacteria</taxon>
        <taxon>Burkholderiales</taxon>
        <taxon>Comamonadaceae</taxon>
        <taxon>Comamonas</taxon>
    </lineage>
</organism>
<dbReference type="EMBL" id="QURR01000009">
    <property type="protein sequence ID" value="RGE45417.1"/>
    <property type="molecule type" value="Genomic_DNA"/>
</dbReference>
<dbReference type="InterPro" id="IPR017703">
    <property type="entry name" value="YgfZ/GCV_T_CS"/>
</dbReference>
<dbReference type="InterPro" id="IPR027266">
    <property type="entry name" value="TrmE/GcvT-like"/>
</dbReference>
<dbReference type="PANTHER" id="PTHR22602">
    <property type="entry name" value="TRANSFERASE CAF17, MITOCHONDRIAL-RELATED"/>
    <property type="match status" value="1"/>
</dbReference>
<sequence length="324" mass="34271">MTQSTLSASTALQPLNGITPISHLGVIRAVGADAASFLHGQLSNDFALLDMNHARLAAFCTAKGRMLASFIGFKRSAEEIVLICDRSLLAPTLKRLSMFVLRAKCKLTDATAEFALYGLAGTAAQQYMAADAAPWSLKHEGEASVLALYPAAGSSRALWVAPAGQQPAGEALSEDLWQWSEVQSGVATLSAPVVDAFVPQMLNYESLGGVNFKKGCYPGQEVVARSQFRGTLKRRTYLVHADKALSVGQEVFSPEDLEQSTGTVVQAAAAPNGGWDALVSMQISSAERSDLFAHAALAEGQSSDAANGIALQLRALPYELLADI</sequence>
<name>A0A373FNC4_COMTE</name>
<dbReference type="AlphaFoldDB" id="A0A373FNC4"/>
<dbReference type="Gene3D" id="3.30.1360.120">
    <property type="entry name" value="Probable tRNA modification gtpase trme, domain 1"/>
    <property type="match status" value="1"/>
</dbReference>